<gene>
    <name evidence="1" type="ORF">DPEC_G00078250</name>
</gene>
<dbReference type="Proteomes" id="UP001157502">
    <property type="component" value="Chromosome 6"/>
</dbReference>
<protein>
    <submittedName>
        <fullName evidence="1">Uncharacterized protein</fullName>
    </submittedName>
</protein>
<evidence type="ECO:0000313" key="1">
    <source>
        <dbReference type="EMBL" id="KAJ8010735.1"/>
    </source>
</evidence>
<accession>A0ACC2H4V0</accession>
<keyword evidence="2" id="KW-1185">Reference proteome</keyword>
<comment type="caution">
    <text evidence="1">The sequence shown here is derived from an EMBL/GenBank/DDBJ whole genome shotgun (WGS) entry which is preliminary data.</text>
</comment>
<dbReference type="EMBL" id="CM055733">
    <property type="protein sequence ID" value="KAJ8010735.1"/>
    <property type="molecule type" value="Genomic_DNA"/>
</dbReference>
<evidence type="ECO:0000313" key="2">
    <source>
        <dbReference type="Proteomes" id="UP001157502"/>
    </source>
</evidence>
<organism evidence="1 2">
    <name type="scientific">Dallia pectoralis</name>
    <name type="common">Alaska blackfish</name>
    <dbReference type="NCBI Taxonomy" id="75939"/>
    <lineage>
        <taxon>Eukaryota</taxon>
        <taxon>Metazoa</taxon>
        <taxon>Chordata</taxon>
        <taxon>Craniata</taxon>
        <taxon>Vertebrata</taxon>
        <taxon>Euteleostomi</taxon>
        <taxon>Actinopterygii</taxon>
        <taxon>Neopterygii</taxon>
        <taxon>Teleostei</taxon>
        <taxon>Protacanthopterygii</taxon>
        <taxon>Esociformes</taxon>
        <taxon>Umbridae</taxon>
        <taxon>Dallia</taxon>
    </lineage>
</organism>
<reference evidence="1" key="1">
    <citation type="submission" date="2021-05" db="EMBL/GenBank/DDBJ databases">
        <authorList>
            <person name="Pan Q."/>
            <person name="Jouanno E."/>
            <person name="Zahm M."/>
            <person name="Klopp C."/>
            <person name="Cabau C."/>
            <person name="Louis A."/>
            <person name="Berthelot C."/>
            <person name="Parey E."/>
            <person name="Roest Crollius H."/>
            <person name="Montfort J."/>
            <person name="Robinson-Rechavi M."/>
            <person name="Bouchez O."/>
            <person name="Lampietro C."/>
            <person name="Lopez Roques C."/>
            <person name="Donnadieu C."/>
            <person name="Postlethwait J."/>
            <person name="Bobe J."/>
            <person name="Dillon D."/>
            <person name="Chandos A."/>
            <person name="von Hippel F."/>
            <person name="Guiguen Y."/>
        </authorList>
    </citation>
    <scope>NUCLEOTIDE SEQUENCE</scope>
    <source>
        <strain evidence="1">YG-Jan2019</strain>
    </source>
</reference>
<sequence length="736" mass="80123">MSFVRSCRSQHGQGKRSAVRSKKASSAKREWVSTVHDLSVHKATPEELNHRHDLHRSHNQAVARWELKEKAMRRKTTNRLLGSPAALDPRSINIIREVFSGQYHLQDVLARSDRAMAVVKDLFGDAPRRQTGFPSVTMAPDCGSDCDLPVLQKPEAPTQLSLLSQSLMDPQALNELDDWEEESVPSTSNMDASYRVNTRKMNTRSLTRGGTLQSNCNHQGPAVSPPQTPCASGGTEEQAALNATVKVQRFRSKQPLSEPEDCSTLVSQVLNPDLPLTRSGRKRRPPKATRGRCTHSSLDRSALSSLSGNHSSLGLLQGLLDQVEVELEGQGSEEASRAPVEGNTQGFTGFSVALVATVVRLARRLRQITEESQGEARERKRLEEEVKEQRVLIDALTAETLALREESVLQAGLQQRAGVLEERLNTVVLALGGLGVLHVEGDDELRKTCSIATDHPVTSGNLEQPGLSPAVLLSPPRQRDNRPHSHTSGRSLSLHHTHASQGSRDNLHPLSPAPSLFNLPHPDCPPPSVPNSDPAPVLREPSQDAMLSQIAELTCQNALIRAQLGQFHPASPPPESGVRKSQSSSRGSPRDGTEKRASTTHKADGERGAWPCEEEQETQQPVVSPGCVEQRLLELNRQSAAARSRLLELIEQQKQSSVSFSVSPSVSPIPPPSGGLSSESSLLLPERDLSPLGSRGSRRSAGRITPENFGGQSKESRTLVDTLKGEGWFALSTHVK</sequence>
<proteinExistence type="predicted"/>
<name>A0ACC2H4V0_DALPE</name>